<feature type="binding site" evidence="1">
    <location>
        <position position="135"/>
    </location>
    <ligand>
        <name>Mg(2+)</name>
        <dbReference type="ChEBI" id="CHEBI:18420"/>
        <label>1</label>
        <note>catalytic</note>
    </ligand>
</feature>
<name>A0A955L8S4_9BACT</name>
<dbReference type="SUPFAM" id="SSF56655">
    <property type="entry name" value="Carbohydrate phosphatase"/>
    <property type="match status" value="1"/>
</dbReference>
<dbReference type="EMBL" id="JAGQLH010000084">
    <property type="protein sequence ID" value="MCA9386138.1"/>
    <property type="molecule type" value="Genomic_DNA"/>
</dbReference>
<feature type="binding site" evidence="1">
    <location>
        <position position="5"/>
    </location>
    <ligand>
        <name>Mg(2+)</name>
        <dbReference type="ChEBI" id="CHEBI:18420"/>
        <label>1</label>
        <note>catalytic</note>
    </ligand>
</feature>
<keyword evidence="1" id="KW-0460">Magnesium</keyword>
<gene>
    <name evidence="2" type="ORF">KC717_05820</name>
</gene>
<dbReference type="GO" id="GO:0008934">
    <property type="term" value="F:inositol monophosphate 1-phosphatase activity"/>
    <property type="evidence" value="ECO:0007669"/>
    <property type="project" value="TreeGrafter"/>
</dbReference>
<reference evidence="2" key="2">
    <citation type="journal article" date="2021" name="Microbiome">
        <title>Successional dynamics and alternative stable states in a saline activated sludge microbial community over 9 years.</title>
        <authorList>
            <person name="Wang Y."/>
            <person name="Ye J."/>
            <person name="Ju F."/>
            <person name="Liu L."/>
            <person name="Boyd J.A."/>
            <person name="Deng Y."/>
            <person name="Parks D.H."/>
            <person name="Jiang X."/>
            <person name="Yin X."/>
            <person name="Woodcroft B.J."/>
            <person name="Tyson G.W."/>
            <person name="Hugenholtz P."/>
            <person name="Polz M.F."/>
            <person name="Zhang T."/>
        </authorList>
    </citation>
    <scope>NUCLEOTIDE SEQUENCE</scope>
    <source>
        <strain evidence="2">HKST-UBA11</strain>
    </source>
</reference>
<dbReference type="PRINTS" id="PR00377">
    <property type="entry name" value="IMPHPHTASES"/>
</dbReference>
<feature type="non-terminal residue" evidence="2">
    <location>
        <position position="154"/>
    </location>
</feature>
<feature type="binding site" evidence="1">
    <location>
        <position position="4"/>
    </location>
    <ligand>
        <name>Mg(2+)</name>
        <dbReference type="ChEBI" id="CHEBI:18420"/>
        <label>1</label>
        <note>catalytic</note>
    </ligand>
</feature>
<dbReference type="Proteomes" id="UP000754563">
    <property type="component" value="Unassembled WGS sequence"/>
</dbReference>
<dbReference type="GO" id="GO:0007165">
    <property type="term" value="P:signal transduction"/>
    <property type="evidence" value="ECO:0007669"/>
    <property type="project" value="TreeGrafter"/>
</dbReference>
<evidence type="ECO:0000313" key="2">
    <source>
        <dbReference type="EMBL" id="MCA9386138.1"/>
    </source>
</evidence>
<dbReference type="AlphaFoldDB" id="A0A955L8S4"/>
<dbReference type="PANTHER" id="PTHR20854:SF4">
    <property type="entry name" value="INOSITOL-1-MONOPHOSPHATASE-RELATED"/>
    <property type="match status" value="1"/>
</dbReference>
<reference evidence="2" key="1">
    <citation type="submission" date="2020-04" db="EMBL/GenBank/DDBJ databases">
        <authorList>
            <person name="Zhang T."/>
        </authorList>
    </citation>
    <scope>NUCLEOTIDE SEQUENCE</scope>
    <source>
        <strain evidence="2">HKST-UBA11</strain>
    </source>
</reference>
<dbReference type="Gene3D" id="3.30.540.10">
    <property type="entry name" value="Fructose-1,6-Bisphosphatase, subunit A, domain 1"/>
    <property type="match status" value="1"/>
</dbReference>
<proteinExistence type="predicted"/>
<dbReference type="GO" id="GO:0046872">
    <property type="term" value="F:metal ion binding"/>
    <property type="evidence" value="ECO:0007669"/>
    <property type="project" value="UniProtKB-KW"/>
</dbReference>
<dbReference type="PANTHER" id="PTHR20854">
    <property type="entry name" value="INOSITOL MONOPHOSPHATASE"/>
    <property type="match status" value="1"/>
</dbReference>
<comment type="cofactor">
    <cofactor evidence="1">
        <name>Mg(2+)</name>
        <dbReference type="ChEBI" id="CHEBI:18420"/>
    </cofactor>
</comment>
<dbReference type="Gene3D" id="3.40.190.80">
    <property type="match status" value="1"/>
</dbReference>
<organism evidence="2 3">
    <name type="scientific">Candidatus Dojkabacteria bacterium</name>
    <dbReference type="NCBI Taxonomy" id="2099670"/>
    <lineage>
        <taxon>Bacteria</taxon>
        <taxon>Candidatus Dojkabacteria</taxon>
    </lineage>
</organism>
<feature type="binding site" evidence="1">
    <location>
        <position position="2"/>
    </location>
    <ligand>
        <name>Mg(2+)</name>
        <dbReference type="ChEBI" id="CHEBI:18420"/>
        <label>1</label>
        <note>catalytic</note>
    </ligand>
</feature>
<dbReference type="Pfam" id="PF00459">
    <property type="entry name" value="Inositol_P"/>
    <property type="match status" value="1"/>
</dbReference>
<dbReference type="GO" id="GO:0006020">
    <property type="term" value="P:inositol metabolic process"/>
    <property type="evidence" value="ECO:0007669"/>
    <property type="project" value="TreeGrafter"/>
</dbReference>
<sequence>MDPIDRTKFFAAGIPSWVVTIALTKGEEGKLGFIYNPNSQQLYSAIQGEGAYLNNERIELNKELDPAKLQVAIDTFQKFDDEDFYQEILTLNNKLVDTFYRVRALGTGALSLAWLSQGFFGAYVDYARKTSKQIDVVGGLLIASEAGAIEEKWE</sequence>
<keyword evidence="1" id="KW-0479">Metal-binding</keyword>
<protein>
    <submittedName>
        <fullName evidence="2">Uncharacterized protein</fullName>
    </submittedName>
</protein>
<evidence type="ECO:0000313" key="3">
    <source>
        <dbReference type="Proteomes" id="UP000754563"/>
    </source>
</evidence>
<accession>A0A955L8S4</accession>
<evidence type="ECO:0000256" key="1">
    <source>
        <dbReference type="PIRSR" id="PIRSR600760-2"/>
    </source>
</evidence>
<comment type="caution">
    <text evidence="2">The sequence shown here is derived from an EMBL/GenBank/DDBJ whole genome shotgun (WGS) entry which is preliminary data.</text>
</comment>
<dbReference type="InterPro" id="IPR000760">
    <property type="entry name" value="Inositol_monophosphatase-like"/>
</dbReference>
<dbReference type="CDD" id="cd01637">
    <property type="entry name" value="IMPase_like"/>
    <property type="match status" value="1"/>
</dbReference>